<accession>A0A1M5V9A5</accession>
<dbReference type="AlphaFoldDB" id="A0A1M5V9A5"/>
<dbReference type="STRING" id="870908.SAMN04488044_3080"/>
<organism evidence="2 3">
    <name type="scientific">Cognatishimia maritima</name>
    <dbReference type="NCBI Taxonomy" id="870908"/>
    <lineage>
        <taxon>Bacteria</taxon>
        <taxon>Pseudomonadati</taxon>
        <taxon>Pseudomonadota</taxon>
        <taxon>Alphaproteobacteria</taxon>
        <taxon>Rhodobacterales</taxon>
        <taxon>Paracoccaceae</taxon>
        <taxon>Cognatishimia</taxon>
    </lineage>
</organism>
<dbReference type="RefSeq" id="WP_072793920.1">
    <property type="nucleotide sequence ID" value="NZ_FQWM01000008.1"/>
</dbReference>
<name>A0A1M5V9A5_9RHOB</name>
<dbReference type="OrthoDB" id="7876207at2"/>
<dbReference type="Proteomes" id="UP000184211">
    <property type="component" value="Unassembled WGS sequence"/>
</dbReference>
<reference evidence="3" key="1">
    <citation type="submission" date="2016-11" db="EMBL/GenBank/DDBJ databases">
        <authorList>
            <person name="Varghese N."/>
            <person name="Submissions S."/>
        </authorList>
    </citation>
    <scope>NUCLEOTIDE SEQUENCE [LARGE SCALE GENOMIC DNA]</scope>
    <source>
        <strain evidence="3">DSM 28223</strain>
    </source>
</reference>
<feature type="transmembrane region" description="Helical" evidence="1">
    <location>
        <begin position="20"/>
        <end position="44"/>
    </location>
</feature>
<keyword evidence="1" id="KW-0812">Transmembrane</keyword>
<proteinExistence type="predicted"/>
<evidence type="ECO:0000313" key="3">
    <source>
        <dbReference type="Proteomes" id="UP000184211"/>
    </source>
</evidence>
<evidence type="ECO:0000256" key="1">
    <source>
        <dbReference type="SAM" id="Phobius"/>
    </source>
</evidence>
<gene>
    <name evidence="2" type="ORF">SAMN04488044_3080</name>
</gene>
<evidence type="ECO:0000313" key="2">
    <source>
        <dbReference type="EMBL" id="SHH71791.1"/>
    </source>
</evidence>
<keyword evidence="1" id="KW-0472">Membrane</keyword>
<protein>
    <recommendedName>
        <fullName evidence="4">Flp pilus assembly protein TadG</fullName>
    </recommendedName>
</protein>
<keyword evidence="1" id="KW-1133">Transmembrane helix</keyword>
<dbReference type="EMBL" id="FQWM01000008">
    <property type="protein sequence ID" value="SHH71791.1"/>
    <property type="molecule type" value="Genomic_DNA"/>
</dbReference>
<keyword evidence="3" id="KW-1185">Reference proteome</keyword>
<evidence type="ECO:0008006" key="4">
    <source>
        <dbReference type="Google" id="ProtNLM"/>
    </source>
</evidence>
<sequence>MRKLLTHIKNFARNTNGTVAIEVVVILPILLWAIAAMAIFFDVFRTKSTAEKAAFTISDLLSRETNAITPTFVTNTRVLFDDIVGLTTPADGEVEMSDDSSMRISVIKWDEDTLAYELQWSEVRGAAFLGYEEADMTDLADSLPTMADQDTVILVETHFTYSPNLNVGLGDRDIETFVFTRPRYAPQLVFDSTS</sequence>